<dbReference type="EMBL" id="KN833755">
    <property type="protein sequence ID" value="KIK21125.1"/>
    <property type="molecule type" value="Genomic_DNA"/>
</dbReference>
<sequence>MSLSTTQMFVRPDVECVGNDSAFLQPLLVTIYFSGPVPQHLIHEQIKPIKITVSVAEEYNKFMAPVIHAKAWSVYQSEPSEPAVPPPHPLQYCTGSDDISMQTCTQDFAIPFLPLPRTFDCTDPQQWDTLSKEIECWLVDEVHNSSLPMWMWGRDAFWLTFIGTHPRFPNGRWSAWDPRIPLEGTFIEEWLGGDETESVCLDGSSDSDENDDCHDTGSVVTPLDCSITLSYIWDAFS</sequence>
<reference evidence="1 2" key="1">
    <citation type="submission" date="2014-04" db="EMBL/GenBank/DDBJ databases">
        <authorList>
            <consortium name="DOE Joint Genome Institute"/>
            <person name="Kuo A."/>
            <person name="Kohler A."/>
            <person name="Costa M.D."/>
            <person name="Nagy L.G."/>
            <person name="Floudas D."/>
            <person name="Copeland A."/>
            <person name="Barry K.W."/>
            <person name="Cichocki N."/>
            <person name="Veneault-Fourrey C."/>
            <person name="LaButti K."/>
            <person name="Lindquist E.A."/>
            <person name="Lipzen A."/>
            <person name="Lundell T."/>
            <person name="Morin E."/>
            <person name="Murat C."/>
            <person name="Sun H."/>
            <person name="Tunlid A."/>
            <person name="Henrissat B."/>
            <person name="Grigoriev I.V."/>
            <person name="Hibbett D.S."/>
            <person name="Martin F."/>
            <person name="Nordberg H.P."/>
            <person name="Cantor M.N."/>
            <person name="Hua S.X."/>
        </authorList>
    </citation>
    <scope>NUCLEOTIDE SEQUENCE [LARGE SCALE GENOMIC DNA]</scope>
    <source>
        <strain evidence="1 2">441</strain>
    </source>
</reference>
<protein>
    <submittedName>
        <fullName evidence="1">Uncharacterized protein</fullName>
    </submittedName>
</protein>
<organism evidence="1 2">
    <name type="scientific">Pisolithus microcarpus 441</name>
    <dbReference type="NCBI Taxonomy" id="765257"/>
    <lineage>
        <taxon>Eukaryota</taxon>
        <taxon>Fungi</taxon>
        <taxon>Dikarya</taxon>
        <taxon>Basidiomycota</taxon>
        <taxon>Agaricomycotina</taxon>
        <taxon>Agaricomycetes</taxon>
        <taxon>Agaricomycetidae</taxon>
        <taxon>Boletales</taxon>
        <taxon>Sclerodermatineae</taxon>
        <taxon>Pisolithaceae</taxon>
        <taxon>Pisolithus</taxon>
    </lineage>
</organism>
<keyword evidence="2" id="KW-1185">Reference proteome</keyword>
<dbReference type="Proteomes" id="UP000054018">
    <property type="component" value="Unassembled WGS sequence"/>
</dbReference>
<name>A0A0C9Y8X7_9AGAM</name>
<reference evidence="2" key="2">
    <citation type="submission" date="2015-01" db="EMBL/GenBank/DDBJ databases">
        <title>Evolutionary Origins and Diversification of the Mycorrhizal Mutualists.</title>
        <authorList>
            <consortium name="DOE Joint Genome Institute"/>
            <consortium name="Mycorrhizal Genomics Consortium"/>
            <person name="Kohler A."/>
            <person name="Kuo A."/>
            <person name="Nagy L.G."/>
            <person name="Floudas D."/>
            <person name="Copeland A."/>
            <person name="Barry K.W."/>
            <person name="Cichocki N."/>
            <person name="Veneault-Fourrey C."/>
            <person name="LaButti K."/>
            <person name="Lindquist E.A."/>
            <person name="Lipzen A."/>
            <person name="Lundell T."/>
            <person name="Morin E."/>
            <person name="Murat C."/>
            <person name="Riley R."/>
            <person name="Ohm R."/>
            <person name="Sun H."/>
            <person name="Tunlid A."/>
            <person name="Henrissat B."/>
            <person name="Grigoriev I.V."/>
            <person name="Hibbett D.S."/>
            <person name="Martin F."/>
        </authorList>
    </citation>
    <scope>NUCLEOTIDE SEQUENCE [LARGE SCALE GENOMIC DNA]</scope>
    <source>
        <strain evidence="2">441</strain>
    </source>
</reference>
<dbReference type="HOGENOM" id="CLU_107692_0_0_1"/>
<dbReference type="AlphaFoldDB" id="A0A0C9Y8X7"/>
<accession>A0A0C9Y8X7</accession>
<evidence type="ECO:0000313" key="1">
    <source>
        <dbReference type="EMBL" id="KIK21125.1"/>
    </source>
</evidence>
<proteinExistence type="predicted"/>
<dbReference type="OrthoDB" id="3169660at2759"/>
<evidence type="ECO:0000313" key="2">
    <source>
        <dbReference type="Proteomes" id="UP000054018"/>
    </source>
</evidence>
<gene>
    <name evidence="1" type="ORF">PISMIDRAFT_24028</name>
</gene>